<protein>
    <submittedName>
        <fullName evidence="5">Isocitrate dehydrogenase</fullName>
    </submittedName>
</protein>
<name>A0A3N0IXK2_9ACTN</name>
<dbReference type="PANTHER" id="PTHR11835:SF34">
    <property type="entry name" value="ISOCITRATE DEHYDROGENASE [NAD] SUBUNIT ALPHA, MITOCHONDRIAL"/>
    <property type="match status" value="1"/>
</dbReference>
<dbReference type="SUPFAM" id="SSF53659">
    <property type="entry name" value="Isocitrate/Isopropylmalate dehydrogenase-like"/>
    <property type="match status" value="1"/>
</dbReference>
<feature type="domain" description="Isopropylmalate dehydrogenase-like" evidence="3">
    <location>
        <begin position="5"/>
        <end position="357"/>
    </location>
</feature>
<dbReference type="RefSeq" id="WP_114547276.1">
    <property type="nucleotide sequence ID" value="NZ_CATYHD010000004.1"/>
</dbReference>
<reference evidence="7" key="2">
    <citation type="submission" date="2018-05" db="EMBL/GenBank/DDBJ databases">
        <title>Genome Sequencing of selected type strains of the family Eggerthellaceae.</title>
        <authorList>
            <person name="Danylec N."/>
            <person name="Stoll D.A."/>
            <person name="Doetsch A."/>
            <person name="Huch M."/>
        </authorList>
    </citation>
    <scope>NUCLEOTIDE SEQUENCE [LARGE SCALE GENOMIC DNA]</scope>
    <source>
        <strain evidence="7">DSM 16107</strain>
    </source>
</reference>
<dbReference type="InterPro" id="IPR024084">
    <property type="entry name" value="IsoPropMal-DH-like_dom"/>
</dbReference>
<proteinExistence type="inferred from homology"/>
<dbReference type="EMBL" id="QICC01000030">
    <property type="protein sequence ID" value="RNM41665.1"/>
    <property type="molecule type" value="Genomic_DNA"/>
</dbReference>
<dbReference type="GO" id="GO:0006099">
    <property type="term" value="P:tricarboxylic acid cycle"/>
    <property type="evidence" value="ECO:0007669"/>
    <property type="project" value="TreeGrafter"/>
</dbReference>
<dbReference type="SMART" id="SM01329">
    <property type="entry name" value="Iso_dh"/>
    <property type="match status" value="1"/>
</dbReference>
<dbReference type="GO" id="GO:0051287">
    <property type="term" value="F:NAD binding"/>
    <property type="evidence" value="ECO:0007669"/>
    <property type="project" value="InterPro"/>
</dbReference>
<keyword evidence="6" id="KW-1185">Reference proteome</keyword>
<reference evidence="4 6" key="1">
    <citation type="journal article" date="2018" name="Elife">
        <title>Discovery and characterization of a prevalent human gut bacterial enzyme sufficient for the inactivation of a family of plant toxins.</title>
        <authorList>
            <person name="Koppel N."/>
            <person name="Bisanz J.E."/>
            <person name="Pandelia M.E."/>
            <person name="Turnbaugh P.J."/>
            <person name="Balskus E.P."/>
        </authorList>
    </citation>
    <scope>NUCLEOTIDE SEQUENCE [LARGE SCALE GENOMIC DNA]</scope>
    <source>
        <strain evidence="4 6">DSM 16107</strain>
    </source>
</reference>
<dbReference type="PROSITE" id="PS00470">
    <property type="entry name" value="IDH_IMDH"/>
    <property type="match status" value="1"/>
</dbReference>
<dbReference type="GO" id="GO:0000287">
    <property type="term" value="F:magnesium ion binding"/>
    <property type="evidence" value="ECO:0007669"/>
    <property type="project" value="InterPro"/>
</dbReference>
<evidence type="ECO:0000259" key="3">
    <source>
        <dbReference type="SMART" id="SM01329"/>
    </source>
</evidence>
<dbReference type="InterPro" id="IPR019818">
    <property type="entry name" value="IsoCit/isopropylmalate_DH_CS"/>
</dbReference>
<dbReference type="PANTHER" id="PTHR11835">
    <property type="entry name" value="DECARBOXYLATING DEHYDROGENASES-ISOCITRATE, ISOPROPYLMALATE, TARTRATE"/>
    <property type="match status" value="1"/>
</dbReference>
<dbReference type="EMBL" id="PPTT01000027">
    <property type="protein sequence ID" value="RDB66868.1"/>
    <property type="molecule type" value="Genomic_DNA"/>
</dbReference>
<dbReference type="GO" id="GO:0006102">
    <property type="term" value="P:isocitrate metabolic process"/>
    <property type="evidence" value="ECO:0007669"/>
    <property type="project" value="TreeGrafter"/>
</dbReference>
<comment type="caution">
    <text evidence="5">The sequence shown here is derived from an EMBL/GenBank/DDBJ whole genome shotgun (WGS) entry which is preliminary data.</text>
</comment>
<evidence type="ECO:0000256" key="2">
    <source>
        <dbReference type="ARBA" id="ARBA00023002"/>
    </source>
</evidence>
<evidence type="ECO:0000313" key="7">
    <source>
        <dbReference type="Proteomes" id="UP000270112"/>
    </source>
</evidence>
<dbReference type="Proteomes" id="UP000270112">
    <property type="component" value="Unassembled WGS sequence"/>
</dbReference>
<evidence type="ECO:0000313" key="4">
    <source>
        <dbReference type="EMBL" id="RDB66868.1"/>
    </source>
</evidence>
<comment type="similarity">
    <text evidence="1">Belongs to the isocitrate and isopropylmalate dehydrogenases family.</text>
</comment>
<dbReference type="Pfam" id="PF00180">
    <property type="entry name" value="Iso_dh"/>
    <property type="match status" value="1"/>
</dbReference>
<evidence type="ECO:0000313" key="6">
    <source>
        <dbReference type="Proteomes" id="UP000253817"/>
    </source>
</evidence>
<reference evidence="5" key="3">
    <citation type="journal article" date="2019" name="Microbiol. Resour. Announc.">
        <title>Draft Genome Sequences of Type Strains of Gordonibacter faecihominis, Paraeggerthella hongkongensis, Parvibacter caecicola,Slackia equolifaciens, Slackia faecicanis, and Slackia isoflavoniconvertens.</title>
        <authorList>
            <person name="Danylec N."/>
            <person name="Stoll D.A."/>
            <person name="Dotsch A."/>
            <person name="Huch M."/>
        </authorList>
    </citation>
    <scope>NUCLEOTIDE SEQUENCE</scope>
    <source>
        <strain evidence="5">DSM 16107</strain>
    </source>
</reference>
<dbReference type="AlphaFoldDB" id="A0A3N0IXK2"/>
<keyword evidence="2" id="KW-0560">Oxidoreductase</keyword>
<evidence type="ECO:0000313" key="5">
    <source>
        <dbReference type="EMBL" id="RNM41665.1"/>
    </source>
</evidence>
<gene>
    <name evidence="4" type="ORF">C1876_13655</name>
    <name evidence="5" type="ORF">DMP09_08665</name>
</gene>
<dbReference type="OrthoDB" id="5289857at2"/>
<sequence length="365" mass="38649">MTRHTVTLIPGDGIGPETSAAMQRVVEASGADIAWEVAEAGAHLMDEYGTPLPEATIEAVKRTKVAIKGPITTPVGTGFRSVNVALRKALDLYVCLRPVLSIPGAGGRYDGVDLVIVRENSEDLYAGIEFEEGSEAARKLIAFCEEEGAGSIRPDSGISIKPVSVTGSDRIVRYAFEYARKHGRSLVTAVHKANIMKHSDGLFLRVAREVAAEYAGEVAFEDRIIDACCMNLVVDPTPFDVVVFPNLYGDIASDLAAGLVGGLGIAPGANIGDEYAVFEAVHGSAPDIAGQNKANPTAEILSAAMMLDHLGACDAAERIRRAVRLVYAEGAHLTGDIRRTTRSDRPAASCTEFTDALIAAIVTLD</sequence>
<accession>A0A3N0IXK2</accession>
<dbReference type="Gene3D" id="3.40.718.10">
    <property type="entry name" value="Isopropylmalate Dehydrogenase"/>
    <property type="match status" value="1"/>
</dbReference>
<dbReference type="GO" id="GO:0004449">
    <property type="term" value="F:isocitrate dehydrogenase (NAD+) activity"/>
    <property type="evidence" value="ECO:0007669"/>
    <property type="project" value="TreeGrafter"/>
</dbReference>
<organism evidence="5 7">
    <name type="scientific">Eggerthella sinensis</name>
    <dbReference type="NCBI Taxonomy" id="242230"/>
    <lineage>
        <taxon>Bacteria</taxon>
        <taxon>Bacillati</taxon>
        <taxon>Actinomycetota</taxon>
        <taxon>Coriobacteriia</taxon>
        <taxon>Eggerthellales</taxon>
        <taxon>Eggerthellaceae</taxon>
        <taxon>Eggerthella</taxon>
    </lineage>
</organism>
<dbReference type="Proteomes" id="UP000253817">
    <property type="component" value="Unassembled WGS sequence"/>
</dbReference>
<evidence type="ECO:0000256" key="1">
    <source>
        <dbReference type="ARBA" id="ARBA00007769"/>
    </source>
</evidence>